<dbReference type="FunFam" id="1.10.8.770:FF:000001">
    <property type="entry name" value="Methylenetetrahydrofolate dehydrogenase (NADP+ dependent) 1 like"/>
    <property type="match status" value="1"/>
</dbReference>
<dbReference type="GO" id="GO:0004329">
    <property type="term" value="F:formate-tetrahydrofolate ligase activity"/>
    <property type="evidence" value="ECO:0007669"/>
    <property type="project" value="UniProtKB-EC"/>
</dbReference>
<comment type="subunit">
    <text evidence="5">Homodimer.</text>
</comment>
<keyword evidence="17" id="KW-0521">NADP</keyword>
<dbReference type="PROSITE" id="PS00767">
    <property type="entry name" value="THF_DHG_CYH_2"/>
    <property type="match status" value="1"/>
</dbReference>
<dbReference type="InterPro" id="IPR020631">
    <property type="entry name" value="THF_DH/CycHdrlase_NAD-bd_dom"/>
</dbReference>
<evidence type="ECO:0000256" key="12">
    <source>
        <dbReference type="ARBA" id="ARBA00022598"/>
    </source>
</evidence>
<dbReference type="GO" id="GO:0009257">
    <property type="term" value="P:10-formyltetrahydrofolate biosynthetic process"/>
    <property type="evidence" value="ECO:0007669"/>
    <property type="project" value="UniProtKB-ARBA"/>
</dbReference>
<evidence type="ECO:0000313" key="23">
    <source>
        <dbReference type="EMBL" id="KAK0742846.1"/>
    </source>
</evidence>
<evidence type="ECO:0000256" key="13">
    <source>
        <dbReference type="ARBA" id="ARBA00022741"/>
    </source>
</evidence>
<evidence type="ECO:0000256" key="9">
    <source>
        <dbReference type="ARBA" id="ARBA00017592"/>
    </source>
</evidence>
<dbReference type="Pfam" id="PF02882">
    <property type="entry name" value="THF_DHG_CYH_C"/>
    <property type="match status" value="1"/>
</dbReference>
<evidence type="ECO:0000256" key="18">
    <source>
        <dbReference type="ARBA" id="ARBA00023002"/>
    </source>
</evidence>
<dbReference type="GO" id="GO:0005829">
    <property type="term" value="C:cytosol"/>
    <property type="evidence" value="ECO:0007669"/>
    <property type="project" value="TreeGrafter"/>
</dbReference>
<dbReference type="FunFam" id="3.40.50.300:FF:001123">
    <property type="entry name" value="C-1-tetrahydrofolate synthase, cytoplasmic isoform X2"/>
    <property type="match status" value="1"/>
</dbReference>
<evidence type="ECO:0000256" key="16">
    <source>
        <dbReference type="ARBA" id="ARBA00022840"/>
    </source>
</evidence>
<dbReference type="EMBL" id="JAUKUD010000005">
    <property type="protein sequence ID" value="KAK0742846.1"/>
    <property type="molecule type" value="Genomic_DNA"/>
</dbReference>
<dbReference type="PROSITE" id="PS00722">
    <property type="entry name" value="FTHFS_2"/>
    <property type="match status" value="1"/>
</dbReference>
<evidence type="ECO:0000256" key="6">
    <source>
        <dbReference type="ARBA" id="ARBA00012295"/>
    </source>
</evidence>
<dbReference type="PROSITE" id="PS00766">
    <property type="entry name" value="THF_DHG_CYH_1"/>
    <property type="match status" value="1"/>
</dbReference>
<dbReference type="Gene3D" id="3.40.50.720">
    <property type="entry name" value="NAD(P)-binding Rossmann-like Domain"/>
    <property type="match status" value="1"/>
</dbReference>
<dbReference type="EC" id="3.5.4.9" evidence="7"/>
<dbReference type="FunFam" id="3.40.50.10860:FF:000005">
    <property type="entry name" value="C-1-tetrahydrofolate synthase, cytoplasmic, putative"/>
    <property type="match status" value="1"/>
</dbReference>
<dbReference type="FunFam" id="3.40.50.720:FF:000006">
    <property type="entry name" value="Bifunctional protein FolD"/>
    <property type="match status" value="1"/>
</dbReference>
<keyword evidence="13" id="KW-0547">Nucleotide-binding</keyword>
<organism evidence="23 24">
    <name type="scientific">Schizothecium vesticola</name>
    <dbReference type="NCBI Taxonomy" id="314040"/>
    <lineage>
        <taxon>Eukaryota</taxon>
        <taxon>Fungi</taxon>
        <taxon>Dikarya</taxon>
        <taxon>Ascomycota</taxon>
        <taxon>Pezizomycotina</taxon>
        <taxon>Sordariomycetes</taxon>
        <taxon>Sordariomycetidae</taxon>
        <taxon>Sordariales</taxon>
        <taxon>Schizotheciaceae</taxon>
        <taxon>Schizothecium</taxon>
    </lineage>
</organism>
<comment type="subcellular location">
    <subcellularLocation>
        <location evidence="1">Cytoplasm</location>
    </subcellularLocation>
</comment>
<proteinExistence type="inferred from homology"/>
<dbReference type="Gene3D" id="3.40.50.300">
    <property type="entry name" value="P-loop containing nucleotide triphosphate hydrolases"/>
    <property type="match status" value="2"/>
</dbReference>
<feature type="domain" description="Tetrahydrofolate dehydrogenase/cyclohydrolase NAD(P)-binding" evidence="22">
    <location>
        <begin position="143"/>
        <end position="290"/>
    </location>
</feature>
<dbReference type="SUPFAM" id="SSF51735">
    <property type="entry name" value="NAD(P)-binding Rossmann-fold domains"/>
    <property type="match status" value="1"/>
</dbReference>
<evidence type="ECO:0000313" key="24">
    <source>
        <dbReference type="Proteomes" id="UP001172155"/>
    </source>
</evidence>
<dbReference type="Gene3D" id="3.40.50.10860">
    <property type="entry name" value="Leucine Dehydrogenase, chain A, domain 1"/>
    <property type="match status" value="1"/>
</dbReference>
<evidence type="ECO:0000256" key="14">
    <source>
        <dbReference type="ARBA" id="ARBA00022755"/>
    </source>
</evidence>
<comment type="catalytic activity">
    <reaction evidence="20">
        <text>(6S)-5,6,7,8-tetrahydrofolate + formate + ATP = (6R)-10-formyltetrahydrofolate + ADP + phosphate</text>
        <dbReference type="Rhea" id="RHEA:20221"/>
        <dbReference type="ChEBI" id="CHEBI:15740"/>
        <dbReference type="ChEBI" id="CHEBI:30616"/>
        <dbReference type="ChEBI" id="CHEBI:43474"/>
        <dbReference type="ChEBI" id="CHEBI:57453"/>
        <dbReference type="ChEBI" id="CHEBI:195366"/>
        <dbReference type="ChEBI" id="CHEBI:456216"/>
        <dbReference type="EC" id="6.3.4.3"/>
    </reaction>
</comment>
<dbReference type="InterPro" id="IPR000559">
    <property type="entry name" value="Formate_THF_ligase"/>
</dbReference>
<dbReference type="GO" id="GO:0006164">
    <property type="term" value="P:purine nucleotide biosynthetic process"/>
    <property type="evidence" value="ECO:0007669"/>
    <property type="project" value="UniProtKB-KW"/>
</dbReference>
<evidence type="ECO:0000256" key="4">
    <source>
        <dbReference type="ARBA" id="ARBA00006985"/>
    </source>
</evidence>
<evidence type="ECO:0000256" key="11">
    <source>
        <dbReference type="ARBA" id="ARBA00022563"/>
    </source>
</evidence>
<evidence type="ECO:0000256" key="1">
    <source>
        <dbReference type="ARBA" id="ARBA00004496"/>
    </source>
</evidence>
<sequence>MAATKIDGTAIAKKIRERLRSEIAQVRDTNPRFRPSLKIIQVGDRSDSSTYVRMKLKAAEECGIDCELVKFDESATETELIARIQNLNNDPSVHGILVQLPLPKGVSEYAVTSIVASEKDVDGFGTTNIGELAKRGGHPFFIPCTPKGVMVLLEEAGVELSGKNAVVVGRSDIVGSPVSYLLKNADATVTVCHSKTTDLEHHLKDADVVVVAIGQPGFVKGEWLKKGAVVIDVGTNYIPDATKKSGSRLVGDVDFESASQVASFITPVPGGVGPMTVAMLLQNVVDATTQSFNAQKQRRIVPLPVKLLDPVPSDIAISRAQAPKHISQIAKEVGISPSELEPYGAYKAKVDLGIIKRLDHRRNGRYVVVTGITPTPLGEGKSTTTMGIAQALGAHLGRLTFANVRQPSQGPTFGIKGGAAGGGYSQVIPMDDFNLHLTGDIHAISAANNLLAAALDTRMFHEVTQKDAPLYRRLVPVKDGKRFFSPVLLRRLKKLGIDKTDPATLTEDEIRRFARLDVDPDTITWKRVLDVNDRHMRGIIAGNAPTEKGHYRQTGFDISVASECMAILALSTSLADMRDRLGRMVVASSRSGEPVTCDDIGAGGALTALMRDAIKPNLMQTLEGTPVFVHAGPFANISIGNSSILADKMALKLAGTEPDENHSSKAGFVITEAGFDFTMGGERFFNIKCRTSGLVPDVVVVVATIRALKVHGGGPPISPGTPLDPVYKQENVDILRKGCVNLAKHVANAKSYGVPVVVAINRFSTDTPAEVEVVREEAIKAGAEDAIMANHWAEGGQGAVDLARGIIAAAEKPKAFKLLYDLDGTTVQQRIETIARDMYGAAAVEFSQLAQQKVDTYTRQGFGNLPICIAKTQYSLSHDPELKGAPTGFTVPIRDVRMAAGAGYLYALAADIQTIPGLPTAPGFLNVDVDPETGEIDGLF</sequence>
<comment type="similarity">
    <text evidence="4">In the C-terminal section; belongs to the formate--tetrahydrofolate ligase family.</text>
</comment>
<keyword evidence="10" id="KW-0963">Cytoplasm</keyword>
<dbReference type="SUPFAM" id="SSF52540">
    <property type="entry name" value="P-loop containing nucleoside triphosphate hydrolases"/>
    <property type="match status" value="1"/>
</dbReference>
<evidence type="ECO:0000256" key="5">
    <source>
        <dbReference type="ARBA" id="ARBA00011738"/>
    </source>
</evidence>
<dbReference type="Gene3D" id="1.10.8.770">
    <property type="match status" value="1"/>
</dbReference>
<comment type="pathway">
    <text evidence="2">One-carbon metabolism; tetrahydrofolate interconversion.</text>
</comment>
<dbReference type="CDD" id="cd00477">
    <property type="entry name" value="FTHFS"/>
    <property type="match status" value="1"/>
</dbReference>
<dbReference type="GO" id="GO:0004488">
    <property type="term" value="F:methylenetetrahydrofolate dehydrogenase (NADP+) activity"/>
    <property type="evidence" value="ECO:0007669"/>
    <property type="project" value="UniProtKB-EC"/>
</dbReference>
<dbReference type="GO" id="GO:0046655">
    <property type="term" value="P:folic acid metabolic process"/>
    <property type="evidence" value="ECO:0007669"/>
    <property type="project" value="UniProtKB-ARBA"/>
</dbReference>
<keyword evidence="24" id="KW-1185">Reference proteome</keyword>
<dbReference type="InterPro" id="IPR036291">
    <property type="entry name" value="NAD(P)-bd_dom_sf"/>
</dbReference>
<evidence type="ECO:0000256" key="10">
    <source>
        <dbReference type="ARBA" id="ARBA00022490"/>
    </source>
</evidence>
<dbReference type="FunFam" id="3.10.410.10:FF:000001">
    <property type="entry name" value="Putative formate--tetrahydrofolate ligase"/>
    <property type="match status" value="1"/>
</dbReference>
<evidence type="ECO:0000256" key="3">
    <source>
        <dbReference type="ARBA" id="ARBA00005559"/>
    </source>
</evidence>
<dbReference type="PANTHER" id="PTHR48099">
    <property type="entry name" value="C-1-TETRAHYDROFOLATE SYNTHASE, CYTOPLASMIC-RELATED"/>
    <property type="match status" value="1"/>
</dbReference>
<dbReference type="Pfam" id="PF00763">
    <property type="entry name" value="THF_DHG_CYH"/>
    <property type="match status" value="1"/>
</dbReference>
<dbReference type="GO" id="GO:0006555">
    <property type="term" value="P:methionine metabolic process"/>
    <property type="evidence" value="ECO:0007669"/>
    <property type="project" value="UniProtKB-ARBA"/>
</dbReference>
<evidence type="ECO:0000256" key="2">
    <source>
        <dbReference type="ARBA" id="ARBA00004777"/>
    </source>
</evidence>
<keyword evidence="11" id="KW-0554">One-carbon metabolism</keyword>
<comment type="similarity">
    <text evidence="3">In the N-terminal section; belongs to the tetrahydrofolate dehydrogenase/cyclohydrolase family.</text>
</comment>
<accession>A0AA40K1X9</accession>
<dbReference type="HAMAP" id="MF_01576">
    <property type="entry name" value="THF_DHG_CYH"/>
    <property type="match status" value="1"/>
</dbReference>
<feature type="domain" description="Tetrahydrofolate dehydrogenase/cyclohydrolase catalytic" evidence="21">
    <location>
        <begin position="6"/>
        <end position="122"/>
    </location>
</feature>
<evidence type="ECO:0000256" key="19">
    <source>
        <dbReference type="ARBA" id="ARBA00023268"/>
    </source>
</evidence>
<dbReference type="FunFam" id="3.40.50.300:FF:000245">
    <property type="entry name" value="C-1-tetrahydrofolate synthase, cytoplasmic"/>
    <property type="match status" value="1"/>
</dbReference>
<dbReference type="EC" id="6.3.4.3" evidence="6"/>
<dbReference type="HAMAP" id="MF_01543">
    <property type="entry name" value="FTHFS"/>
    <property type="match status" value="1"/>
</dbReference>
<dbReference type="PROSITE" id="PS00721">
    <property type="entry name" value="FTHFS_1"/>
    <property type="match status" value="1"/>
</dbReference>
<dbReference type="Proteomes" id="UP001172155">
    <property type="component" value="Unassembled WGS sequence"/>
</dbReference>
<dbReference type="Gene3D" id="3.10.410.10">
    <property type="entry name" value="Formyltetrahydrofolate synthetase, domain 3"/>
    <property type="match status" value="1"/>
</dbReference>
<dbReference type="SUPFAM" id="SSF53223">
    <property type="entry name" value="Aminoacid dehydrogenase-like, N-terminal domain"/>
    <property type="match status" value="1"/>
</dbReference>
<dbReference type="GO" id="GO:0005524">
    <property type="term" value="F:ATP binding"/>
    <property type="evidence" value="ECO:0007669"/>
    <property type="project" value="UniProtKB-KW"/>
</dbReference>
<keyword evidence="16" id="KW-0067">ATP-binding</keyword>
<evidence type="ECO:0000259" key="21">
    <source>
        <dbReference type="Pfam" id="PF00763"/>
    </source>
</evidence>
<comment type="caution">
    <text evidence="23">The sequence shown here is derived from an EMBL/GenBank/DDBJ whole genome shotgun (WGS) entry which is preliminary data.</text>
</comment>
<keyword evidence="12 23" id="KW-0436">Ligase</keyword>
<dbReference type="InterPro" id="IPR000672">
    <property type="entry name" value="THF_DH/CycHdrlase"/>
</dbReference>
<evidence type="ECO:0000256" key="15">
    <source>
        <dbReference type="ARBA" id="ARBA00022801"/>
    </source>
</evidence>
<dbReference type="InterPro" id="IPR020630">
    <property type="entry name" value="THF_DH/CycHdrlase_cat_dom"/>
</dbReference>
<dbReference type="InterPro" id="IPR020628">
    <property type="entry name" value="Formate_THF_ligase_CS"/>
</dbReference>
<gene>
    <name evidence="23" type="ORF">B0T18DRAFT_329066</name>
</gene>
<evidence type="ECO:0000256" key="7">
    <source>
        <dbReference type="ARBA" id="ARBA00012776"/>
    </source>
</evidence>
<evidence type="ECO:0000256" key="8">
    <source>
        <dbReference type="ARBA" id="ARBA00012859"/>
    </source>
</evidence>
<dbReference type="GO" id="GO:0035999">
    <property type="term" value="P:tetrahydrofolate interconversion"/>
    <property type="evidence" value="ECO:0007669"/>
    <property type="project" value="TreeGrafter"/>
</dbReference>
<name>A0AA40K1X9_9PEZI</name>
<dbReference type="CDD" id="cd01080">
    <property type="entry name" value="NAD_bind_m-THF_DH_Cyclohyd"/>
    <property type="match status" value="1"/>
</dbReference>
<evidence type="ECO:0000256" key="20">
    <source>
        <dbReference type="ARBA" id="ARBA00049033"/>
    </source>
</evidence>
<dbReference type="InterPro" id="IPR027417">
    <property type="entry name" value="P-loop_NTPase"/>
</dbReference>
<keyword evidence="15" id="KW-0378">Hydrolase</keyword>
<dbReference type="Pfam" id="PF01268">
    <property type="entry name" value="FTHFS"/>
    <property type="match status" value="1"/>
</dbReference>
<dbReference type="GO" id="GO:0004477">
    <property type="term" value="F:methenyltetrahydrofolate cyclohydrolase activity"/>
    <property type="evidence" value="ECO:0007669"/>
    <property type="project" value="UniProtKB-EC"/>
</dbReference>
<dbReference type="PRINTS" id="PR00085">
    <property type="entry name" value="THFDHDRGNASE"/>
</dbReference>
<keyword evidence="14" id="KW-0658">Purine biosynthesis</keyword>
<evidence type="ECO:0000259" key="22">
    <source>
        <dbReference type="Pfam" id="PF02882"/>
    </source>
</evidence>
<dbReference type="InterPro" id="IPR046346">
    <property type="entry name" value="Aminoacid_DH-like_N_sf"/>
</dbReference>
<dbReference type="InterPro" id="IPR020867">
    <property type="entry name" value="THF_DH/CycHdrlase_CS"/>
</dbReference>
<evidence type="ECO:0000256" key="17">
    <source>
        <dbReference type="ARBA" id="ARBA00022857"/>
    </source>
</evidence>
<keyword evidence="18" id="KW-0560">Oxidoreductase</keyword>
<protein>
    <recommendedName>
        <fullName evidence="9">C-1-tetrahydrofolate synthase, cytoplasmic</fullName>
        <ecNumber evidence="8">1.5.1.5</ecNumber>
        <ecNumber evidence="7">3.5.4.9</ecNumber>
        <ecNumber evidence="6">6.3.4.3</ecNumber>
    </recommendedName>
</protein>
<dbReference type="AlphaFoldDB" id="A0AA40K1X9"/>
<keyword evidence="19" id="KW-0511">Multifunctional enzyme</keyword>
<reference evidence="23" key="1">
    <citation type="submission" date="2023-06" db="EMBL/GenBank/DDBJ databases">
        <title>Genome-scale phylogeny and comparative genomics of the fungal order Sordariales.</title>
        <authorList>
            <consortium name="Lawrence Berkeley National Laboratory"/>
            <person name="Hensen N."/>
            <person name="Bonometti L."/>
            <person name="Westerberg I."/>
            <person name="Brannstrom I.O."/>
            <person name="Guillou S."/>
            <person name="Cros-Aarteil S."/>
            <person name="Calhoun S."/>
            <person name="Haridas S."/>
            <person name="Kuo A."/>
            <person name="Mondo S."/>
            <person name="Pangilinan J."/>
            <person name="Riley R."/>
            <person name="LaButti K."/>
            <person name="Andreopoulos B."/>
            <person name="Lipzen A."/>
            <person name="Chen C."/>
            <person name="Yanf M."/>
            <person name="Daum C."/>
            <person name="Ng V."/>
            <person name="Clum A."/>
            <person name="Steindorff A."/>
            <person name="Ohm R."/>
            <person name="Martin F."/>
            <person name="Silar P."/>
            <person name="Natvig D."/>
            <person name="Lalanne C."/>
            <person name="Gautier V."/>
            <person name="Ament-velasquez S.L."/>
            <person name="Kruys A."/>
            <person name="Hutchinson M.I."/>
            <person name="Powell A.J."/>
            <person name="Barry K."/>
            <person name="Miller A.N."/>
            <person name="Grigoriev I.V."/>
            <person name="Debuchy R."/>
            <person name="Gladieux P."/>
            <person name="Thoren M.H."/>
            <person name="Johannesson H."/>
        </authorList>
    </citation>
    <scope>NUCLEOTIDE SEQUENCE</scope>
    <source>
        <strain evidence="23">SMH3187-1</strain>
    </source>
</reference>
<dbReference type="PANTHER" id="PTHR48099:SF5">
    <property type="entry name" value="C-1-TETRAHYDROFOLATE SYNTHASE, CYTOPLASMIC"/>
    <property type="match status" value="1"/>
</dbReference>
<dbReference type="EC" id="1.5.1.5" evidence="8"/>